<dbReference type="KEGG" id="gsn:YC6258_01240"/>
<gene>
    <name evidence="1" type="ORF">YC6258_01240</name>
</gene>
<accession>A0A0C5VFH5</accession>
<dbReference type="Proteomes" id="UP000032266">
    <property type="component" value="Chromosome"/>
</dbReference>
<proteinExistence type="predicted"/>
<name>A0A0C5VFH5_9GAMM</name>
<organism evidence="1 2">
    <name type="scientific">Gynuella sunshinyii YC6258</name>
    <dbReference type="NCBI Taxonomy" id="1445510"/>
    <lineage>
        <taxon>Bacteria</taxon>
        <taxon>Pseudomonadati</taxon>
        <taxon>Pseudomonadota</taxon>
        <taxon>Gammaproteobacteria</taxon>
        <taxon>Oceanospirillales</taxon>
        <taxon>Saccharospirillaceae</taxon>
        <taxon>Gynuella</taxon>
    </lineage>
</organism>
<dbReference type="HOGENOM" id="CLU_3153392_0_0_6"/>
<dbReference type="EMBL" id="CP007142">
    <property type="protein sequence ID" value="AJQ93287.1"/>
    <property type="molecule type" value="Genomic_DNA"/>
</dbReference>
<dbReference type="STRING" id="1445510.YC6258_01240"/>
<evidence type="ECO:0000313" key="2">
    <source>
        <dbReference type="Proteomes" id="UP000032266"/>
    </source>
</evidence>
<protein>
    <submittedName>
        <fullName evidence="1">Uncharacterized protein</fullName>
    </submittedName>
</protein>
<keyword evidence="2" id="KW-1185">Reference proteome</keyword>
<evidence type="ECO:0000313" key="1">
    <source>
        <dbReference type="EMBL" id="AJQ93287.1"/>
    </source>
</evidence>
<sequence>MTLFLVVSEIDKDASLFKTLDTVVGETPAAWAMSFIVAIKYAATVNMK</sequence>
<dbReference type="AlphaFoldDB" id="A0A0C5VFH5"/>
<reference evidence="1 2" key="1">
    <citation type="submission" date="2014-01" db="EMBL/GenBank/DDBJ databases">
        <title>Full genme sequencing of cellulolytic bacterium Gynuella sunshinyii YC6258T gen. nov., sp. nov.</title>
        <authorList>
            <person name="Khan H."/>
            <person name="Chung E.J."/>
            <person name="Chung Y.R."/>
        </authorList>
    </citation>
    <scope>NUCLEOTIDE SEQUENCE [LARGE SCALE GENOMIC DNA]</scope>
    <source>
        <strain evidence="1 2">YC6258</strain>
    </source>
</reference>